<protein>
    <submittedName>
        <fullName evidence="2">Uncharacterized protein</fullName>
    </submittedName>
</protein>
<keyword evidence="1" id="KW-0812">Transmembrane</keyword>
<gene>
    <name evidence="2" type="ORF">A3H51_02995</name>
</gene>
<dbReference type="Proteomes" id="UP000178509">
    <property type="component" value="Unassembled WGS sequence"/>
</dbReference>
<keyword evidence="1" id="KW-0472">Membrane</keyword>
<keyword evidence="1" id="KW-1133">Transmembrane helix</keyword>
<evidence type="ECO:0000313" key="3">
    <source>
        <dbReference type="Proteomes" id="UP000178509"/>
    </source>
</evidence>
<dbReference type="EMBL" id="MHOJ01000001">
    <property type="protein sequence ID" value="OGZ63132.1"/>
    <property type="molecule type" value="Genomic_DNA"/>
</dbReference>
<dbReference type="AlphaFoldDB" id="A0A1G2HKX2"/>
<organism evidence="2 3">
    <name type="scientific">Candidatus Spechtbacteria bacterium RIFCSPLOWO2_02_FULL_38_8</name>
    <dbReference type="NCBI Taxonomy" id="1802164"/>
    <lineage>
        <taxon>Bacteria</taxon>
        <taxon>Candidatus Spechtiibacteriota</taxon>
    </lineage>
</organism>
<accession>A0A1G2HKX2</accession>
<proteinExistence type="predicted"/>
<comment type="caution">
    <text evidence="2">The sequence shown here is derived from an EMBL/GenBank/DDBJ whole genome shotgun (WGS) entry which is preliminary data.</text>
</comment>
<evidence type="ECO:0000313" key="2">
    <source>
        <dbReference type="EMBL" id="OGZ63132.1"/>
    </source>
</evidence>
<name>A0A1G2HKX2_9BACT</name>
<feature type="transmembrane region" description="Helical" evidence="1">
    <location>
        <begin position="7"/>
        <end position="26"/>
    </location>
</feature>
<sequence length="187" mass="21044">MKRYIKNAFYLLSIVAIIFAATKFYSPQEAPIKGASGEERVDEIRDRIDKRYEYISVLSADISSNTQTGVFVKYVLVINIADIYLTQSSPDTVKSQEAITQYRESIVDILKLTMEFVVQNDPTIKNIVLVVIFPDGTEMQSPIPTAQLFSLLAENAEDIAWIEKFSINAIQLQITEPRTLNISEGGN</sequence>
<evidence type="ECO:0000256" key="1">
    <source>
        <dbReference type="SAM" id="Phobius"/>
    </source>
</evidence>
<reference evidence="2 3" key="1">
    <citation type="journal article" date="2016" name="Nat. Commun.">
        <title>Thousands of microbial genomes shed light on interconnected biogeochemical processes in an aquifer system.</title>
        <authorList>
            <person name="Anantharaman K."/>
            <person name="Brown C.T."/>
            <person name="Hug L.A."/>
            <person name="Sharon I."/>
            <person name="Castelle C.J."/>
            <person name="Probst A.J."/>
            <person name="Thomas B.C."/>
            <person name="Singh A."/>
            <person name="Wilkins M.J."/>
            <person name="Karaoz U."/>
            <person name="Brodie E.L."/>
            <person name="Williams K.H."/>
            <person name="Hubbard S.S."/>
            <person name="Banfield J.F."/>
        </authorList>
    </citation>
    <scope>NUCLEOTIDE SEQUENCE [LARGE SCALE GENOMIC DNA]</scope>
</reference>